<keyword evidence="8" id="KW-0479">Metal-binding</keyword>
<feature type="binding site" evidence="8">
    <location>
        <position position="67"/>
    </location>
    <ligand>
        <name>Na(+)</name>
        <dbReference type="ChEBI" id="CHEBI:29101"/>
        <label>1</label>
    </ligand>
</feature>
<dbReference type="InterPro" id="IPR037272">
    <property type="entry name" value="SNS_sf"/>
</dbReference>
<feature type="binding site" evidence="8">
    <location>
        <position position="336"/>
    </location>
    <ligand>
        <name>Na(+)</name>
        <dbReference type="ChEBI" id="CHEBI:29101"/>
        <label>1</label>
    </ligand>
</feature>
<dbReference type="EMBL" id="PZQS01000002">
    <property type="protein sequence ID" value="PVD36771.1"/>
    <property type="molecule type" value="Genomic_DNA"/>
</dbReference>
<keyword evidence="6 11" id="KW-0472">Membrane</keyword>
<dbReference type="GO" id="GO:0005886">
    <property type="term" value="C:plasma membrane"/>
    <property type="evidence" value="ECO:0007669"/>
    <property type="project" value="TreeGrafter"/>
</dbReference>
<feature type="transmembrane region" description="Helical" evidence="11">
    <location>
        <begin position="286"/>
        <end position="313"/>
    </location>
</feature>
<feature type="binding site" evidence="8">
    <location>
        <position position="437"/>
    </location>
    <ligand>
        <name>Na(+)</name>
        <dbReference type="ChEBI" id="CHEBI:29101"/>
        <label>1</label>
    </ligand>
</feature>
<dbReference type="Pfam" id="PF00209">
    <property type="entry name" value="SNF"/>
    <property type="match status" value="1"/>
</dbReference>
<evidence type="ECO:0000256" key="1">
    <source>
        <dbReference type="ARBA" id="ARBA00004141"/>
    </source>
</evidence>
<accession>A0A2T7PTL7</accession>
<keyword evidence="9" id="KW-0769">Symport</keyword>
<dbReference type="PANTHER" id="PTHR11616">
    <property type="entry name" value="SODIUM/CHLORIDE DEPENDENT TRANSPORTER"/>
    <property type="match status" value="1"/>
</dbReference>
<feature type="transmembrane region" description="Helical" evidence="11">
    <location>
        <begin position="325"/>
        <end position="350"/>
    </location>
</feature>
<dbReference type="PROSITE" id="PS00610">
    <property type="entry name" value="NA_NEUROTRAN_SYMP_1"/>
    <property type="match status" value="1"/>
</dbReference>
<gene>
    <name evidence="12" type="ORF">C0Q70_03761</name>
</gene>
<evidence type="ECO:0000256" key="8">
    <source>
        <dbReference type="PIRSR" id="PIRSR600175-1"/>
    </source>
</evidence>
<evidence type="ECO:0000256" key="2">
    <source>
        <dbReference type="ARBA" id="ARBA00006459"/>
    </source>
</evidence>
<keyword evidence="8" id="KW-0915">Sodium</keyword>
<evidence type="ECO:0000256" key="10">
    <source>
        <dbReference type="SAM" id="MobiDB-lite"/>
    </source>
</evidence>
<sequence>MALPSSKGSYNLWEKDTHKSTSTSLPQPTQGHLHLNDERQEPDKPESDEPDRGQWGHKAEFILSCIGLSVGLGNIWRFPYLAYEYGGAAFLLAYLILQLLIGKPLYFMELVMGQYTGKGPTKCWEMNPAAKGIGISMCMVSLVVSIYYNIIVAYTIYYLFSSMQATLPWTQCKPEWVNCISERNHPAPVPCTTNITVMENLTACQCTKNSTIDNAFSFNCTPKYRTSTELFFYNEVIQKSDGMEPDKMGAPVWKLALSLLLAWILVAVCLAKGIKTSGKVVYFTATFPYVVLLILLIRGCLLEGAVDGVLFFIVPKWERLTDINVWVAAAGQMFFSLSVSFGGIIMFGSYNKFTNQLHGDAVVVSSMDLVTSVIAGFVVFTTFGHMARKAGIPIEQVAQSGYGLAFVAYPEALSNLPVPQLWSVIFFFMLFSLGLDSEFGLMETVLTCLHDEFPKLRKWKVQFMFTYRMVQYKSPTISDDEPFPHFAQSIGWALLTFVLCPIPLWFFYHAIRTFYKNDHLTTSQKIKKIFSPTKRWLPADGSKSSPDSSSGQEMEDKYGVDNPALFV</sequence>
<protein>
    <recommendedName>
        <fullName evidence="9">Transporter</fullName>
    </recommendedName>
</protein>
<keyword evidence="3 9" id="KW-0813">Transport</keyword>
<name>A0A2T7PTL7_POMCA</name>
<feature type="binding site" evidence="8">
    <location>
        <position position="70"/>
    </location>
    <ligand>
        <name>Na(+)</name>
        <dbReference type="ChEBI" id="CHEBI:29101"/>
        <label>1</label>
    </ligand>
</feature>
<dbReference type="GO" id="GO:0015179">
    <property type="term" value="F:L-amino acid transmembrane transporter activity"/>
    <property type="evidence" value="ECO:0007669"/>
    <property type="project" value="TreeGrafter"/>
</dbReference>
<comment type="caution">
    <text evidence="12">The sequence shown here is derived from an EMBL/GenBank/DDBJ whole genome shotgun (WGS) entry which is preliminary data.</text>
</comment>
<evidence type="ECO:0000313" key="12">
    <source>
        <dbReference type="EMBL" id="PVD36771.1"/>
    </source>
</evidence>
<dbReference type="OrthoDB" id="6581954at2759"/>
<dbReference type="PRINTS" id="PR00176">
    <property type="entry name" value="NANEUSMPORT"/>
</dbReference>
<keyword evidence="4 9" id="KW-0812">Transmembrane</keyword>
<feature type="transmembrane region" description="Helical" evidence="11">
    <location>
        <begin position="82"/>
        <end position="101"/>
    </location>
</feature>
<feature type="transmembrane region" description="Helical" evidence="11">
    <location>
        <begin position="362"/>
        <end position="383"/>
    </location>
</feature>
<keyword evidence="7" id="KW-0325">Glycoprotein</keyword>
<evidence type="ECO:0000256" key="6">
    <source>
        <dbReference type="ARBA" id="ARBA00023136"/>
    </source>
</evidence>
<evidence type="ECO:0000256" key="3">
    <source>
        <dbReference type="ARBA" id="ARBA00022448"/>
    </source>
</evidence>
<feature type="region of interest" description="Disordered" evidence="10">
    <location>
        <begin position="537"/>
        <end position="567"/>
    </location>
</feature>
<feature type="transmembrane region" description="Helical" evidence="11">
    <location>
        <begin position="133"/>
        <end position="160"/>
    </location>
</feature>
<keyword evidence="13" id="KW-1185">Reference proteome</keyword>
<feature type="binding site" evidence="8">
    <location>
        <position position="74"/>
    </location>
    <ligand>
        <name>Na(+)</name>
        <dbReference type="ChEBI" id="CHEBI:29101"/>
        <label>1</label>
    </ligand>
</feature>
<feature type="binding site" evidence="8">
    <location>
        <position position="433"/>
    </location>
    <ligand>
        <name>Na(+)</name>
        <dbReference type="ChEBI" id="CHEBI:29101"/>
        <label>1</label>
    </ligand>
</feature>
<comment type="subcellular location">
    <subcellularLocation>
        <location evidence="1">Membrane</location>
        <topology evidence="1">Multi-pass membrane protein</topology>
    </subcellularLocation>
</comment>
<reference evidence="12 13" key="1">
    <citation type="submission" date="2018-04" db="EMBL/GenBank/DDBJ databases">
        <title>The genome of golden apple snail Pomacea canaliculata provides insight into stress tolerance and invasive adaptation.</title>
        <authorList>
            <person name="Liu C."/>
            <person name="Liu B."/>
            <person name="Ren Y."/>
            <person name="Zhang Y."/>
            <person name="Wang H."/>
            <person name="Li S."/>
            <person name="Jiang F."/>
            <person name="Yin L."/>
            <person name="Zhang G."/>
            <person name="Qian W."/>
            <person name="Fan W."/>
        </authorList>
    </citation>
    <scope>NUCLEOTIDE SEQUENCE [LARGE SCALE GENOMIC DNA]</scope>
    <source>
        <strain evidence="12">SZHN2017</strain>
        <tissue evidence="12">Muscle</tissue>
    </source>
</reference>
<comment type="similarity">
    <text evidence="2 9">Belongs to the sodium:neurotransmitter symporter (SNF) (TC 2.A.22) family.</text>
</comment>
<dbReference type="AlphaFoldDB" id="A0A2T7PTL7"/>
<evidence type="ECO:0000256" key="7">
    <source>
        <dbReference type="ARBA" id="ARBA00023180"/>
    </source>
</evidence>
<evidence type="ECO:0000256" key="9">
    <source>
        <dbReference type="RuleBase" id="RU003732"/>
    </source>
</evidence>
<evidence type="ECO:0000256" key="11">
    <source>
        <dbReference type="SAM" id="Phobius"/>
    </source>
</evidence>
<organism evidence="12 13">
    <name type="scientific">Pomacea canaliculata</name>
    <name type="common">Golden apple snail</name>
    <dbReference type="NCBI Taxonomy" id="400727"/>
    <lineage>
        <taxon>Eukaryota</taxon>
        <taxon>Metazoa</taxon>
        <taxon>Spiralia</taxon>
        <taxon>Lophotrochozoa</taxon>
        <taxon>Mollusca</taxon>
        <taxon>Gastropoda</taxon>
        <taxon>Caenogastropoda</taxon>
        <taxon>Architaenioglossa</taxon>
        <taxon>Ampullarioidea</taxon>
        <taxon>Ampullariidae</taxon>
        <taxon>Pomacea</taxon>
    </lineage>
</organism>
<feature type="compositionally biased region" description="Low complexity" evidence="10">
    <location>
        <begin position="540"/>
        <end position="551"/>
    </location>
</feature>
<feature type="compositionally biased region" description="Polar residues" evidence="10">
    <location>
        <begin position="20"/>
        <end position="30"/>
    </location>
</feature>
<evidence type="ECO:0000256" key="5">
    <source>
        <dbReference type="ARBA" id="ARBA00022989"/>
    </source>
</evidence>
<feature type="binding site" evidence="8">
    <location>
        <position position="436"/>
    </location>
    <ligand>
        <name>Na(+)</name>
        <dbReference type="ChEBI" id="CHEBI:29101"/>
        <label>1</label>
    </ligand>
</feature>
<proteinExistence type="inferred from homology"/>
<evidence type="ECO:0000256" key="4">
    <source>
        <dbReference type="ARBA" id="ARBA00022692"/>
    </source>
</evidence>
<feature type="transmembrane region" description="Helical" evidence="11">
    <location>
        <begin position="252"/>
        <end position="274"/>
    </location>
</feature>
<feature type="region of interest" description="Disordered" evidence="10">
    <location>
        <begin position="1"/>
        <end position="54"/>
    </location>
</feature>
<dbReference type="GO" id="GO:0005283">
    <property type="term" value="F:amino acid:sodium symporter activity"/>
    <property type="evidence" value="ECO:0007669"/>
    <property type="project" value="TreeGrafter"/>
</dbReference>
<feature type="transmembrane region" description="Helical" evidence="11">
    <location>
        <begin position="490"/>
        <end position="508"/>
    </location>
</feature>
<evidence type="ECO:0000313" key="13">
    <source>
        <dbReference type="Proteomes" id="UP000245119"/>
    </source>
</evidence>
<feature type="compositionally biased region" description="Basic and acidic residues" evidence="10">
    <location>
        <begin position="34"/>
        <end position="54"/>
    </location>
</feature>
<dbReference type="SUPFAM" id="SSF161070">
    <property type="entry name" value="SNF-like"/>
    <property type="match status" value="1"/>
</dbReference>
<dbReference type="GO" id="GO:0046872">
    <property type="term" value="F:metal ion binding"/>
    <property type="evidence" value="ECO:0007669"/>
    <property type="project" value="UniProtKB-KW"/>
</dbReference>
<dbReference type="Proteomes" id="UP000245119">
    <property type="component" value="Linkage Group LG2"/>
</dbReference>
<keyword evidence="5 11" id="KW-1133">Transmembrane helix</keyword>
<dbReference type="GO" id="GO:0089718">
    <property type="term" value="P:amino acid import across plasma membrane"/>
    <property type="evidence" value="ECO:0007669"/>
    <property type="project" value="TreeGrafter"/>
</dbReference>
<dbReference type="InterPro" id="IPR000175">
    <property type="entry name" value="Na/ntran_symport"/>
</dbReference>
<dbReference type="PROSITE" id="PS50267">
    <property type="entry name" value="NA_NEUROTRAN_SYMP_3"/>
    <property type="match status" value="1"/>
</dbReference>
<dbReference type="PANTHER" id="PTHR11616:SF321">
    <property type="entry name" value="SODIUM-DEPENDENT NUTRIENT AMINO ACID TRANSPORTER 1-RELATED"/>
    <property type="match status" value="1"/>
</dbReference>